<dbReference type="Proteomes" id="UP000585802">
    <property type="component" value="Unassembled WGS sequence"/>
</dbReference>
<dbReference type="AlphaFoldDB" id="A0A7J4GS88"/>
<gene>
    <name evidence="1" type="ORF">EYQ70_03670</name>
</gene>
<name>A0A7J4GS88_9ARCH</name>
<reference evidence="2" key="1">
    <citation type="journal article" date="2019" name="bioRxiv">
        <title>Genome diversification in globally distributed novel marine Proteobacteria is linked to environmental adaptation.</title>
        <authorList>
            <person name="Zhou Z."/>
            <person name="Tran P.Q."/>
            <person name="Kieft K."/>
            <person name="Anantharaman K."/>
        </authorList>
    </citation>
    <scope>NUCLEOTIDE SEQUENCE [LARGE SCALE GENOMIC DNA]</scope>
</reference>
<accession>A0A7J4GS88</accession>
<organism evidence="1 2">
    <name type="scientific">Marine Group III euryarchaeote</name>
    <dbReference type="NCBI Taxonomy" id="2173149"/>
    <lineage>
        <taxon>Archaea</taxon>
        <taxon>Methanobacteriati</taxon>
        <taxon>Thermoplasmatota</taxon>
        <taxon>Thermoplasmata</taxon>
        <taxon>Candidatus Thermoprofundales</taxon>
    </lineage>
</organism>
<evidence type="ECO:0000313" key="1">
    <source>
        <dbReference type="EMBL" id="HIF37485.1"/>
    </source>
</evidence>
<evidence type="ECO:0000313" key="2">
    <source>
        <dbReference type="Proteomes" id="UP000585802"/>
    </source>
</evidence>
<comment type="caution">
    <text evidence="1">The sequence shown here is derived from an EMBL/GenBank/DDBJ whole genome shotgun (WGS) entry which is preliminary data.</text>
</comment>
<dbReference type="EMBL" id="DUCX01000062">
    <property type="protein sequence ID" value="HIF37485.1"/>
    <property type="molecule type" value="Genomic_DNA"/>
</dbReference>
<sequence length="278" mass="31372">MVIDDLDNFNNLTKVTLLDELVDESSGLVFLNNDLITFNDSGGNNSLYEIDTINGEVIRTVEITNTTNNDWEDITTDSEYIYIGDFGNNYGNRQDLVIYKVSIPDYLNTSDNTVFAEQINFSYSDQTTFQSNPYNSNFDAESIISFNDSLYIFTKNWVDNKSNVYSLTKNVGTYIASKVDSLDVHGLITAAEYNHTSNTVTLLGYNSDSNFVIELTNFNDSNFSQGLVNKFQLVIPENSSIQTEGLTSLNNNYYISAEEYLGNFQVLYKINKDSLLSN</sequence>
<protein>
    <submittedName>
        <fullName evidence="1">Uncharacterized protein</fullName>
    </submittedName>
</protein>
<proteinExistence type="predicted"/>